<proteinExistence type="predicted"/>
<organism evidence="4 5">
    <name type="scientific">Triparma strigata</name>
    <dbReference type="NCBI Taxonomy" id="1606541"/>
    <lineage>
        <taxon>Eukaryota</taxon>
        <taxon>Sar</taxon>
        <taxon>Stramenopiles</taxon>
        <taxon>Ochrophyta</taxon>
        <taxon>Bolidophyceae</taxon>
        <taxon>Parmales</taxon>
        <taxon>Triparmaceae</taxon>
        <taxon>Triparma</taxon>
    </lineage>
</organism>
<evidence type="ECO:0000259" key="3">
    <source>
        <dbReference type="Pfam" id="PF03457"/>
    </source>
</evidence>
<evidence type="ECO:0000256" key="2">
    <source>
        <dbReference type="SAM" id="SignalP"/>
    </source>
</evidence>
<keyword evidence="2" id="KW-0732">Signal</keyword>
<feature type="region of interest" description="Disordered" evidence="1">
    <location>
        <begin position="460"/>
        <end position="494"/>
    </location>
</feature>
<keyword evidence="5" id="KW-1185">Reference proteome</keyword>
<dbReference type="AlphaFoldDB" id="A0A9W7BRP8"/>
<dbReference type="Pfam" id="PF03457">
    <property type="entry name" value="HA"/>
    <property type="match status" value="2"/>
</dbReference>
<sequence length="653" mass="72367">MKFALSLLLLYTTDAFHVNRPSASSMPFLGITSSSRRDHSSVFSSQPSETDTQAPVPKDQEEWETVIKSFEVYKAAHGDLKIPSRFVVPSMSPWPESAYGLKLGIRVAAIRSTGRFINHDQSRRQLLDSLGFVWRLRSGVDGDVDFSQVYEGLTAYKAEYGDTNVPPSFIIPDVPPWPVQIRGLPLGSKVAAVRTKSFVKQNPECRDQLEELGVELDGKAAANNVRFKKVYDGLVAYKAFHGDLLVPQPYVIPNDPSFPSDTWGLRLGARVNAIRSQGTFVKTDPSRKEMLNEIGFVWEPPSTASGKKRGRRKKEDMEGEGGAAAQASIALGDLPEFQAISQATPQWDKGGEVGDVRANTELEMAMMELNANQGQWEFDEFNGYELEDVVEALRIYQEAAGNFDVPRNYVCNEVEVVESMSVAEGLGLGEGEGEGGDVAESSDDSEVVKSLMDAIEGIEGLEGLGEDEDEDDDELSADLGVDEDSEGITGVGDDEEADISSLFSDIVAESEIAEEEQTKERIDFGSKFDGMKLGEIVWRLRIGDVGVKHDSEEKAMLDAIGFDWGETSKFIRAPFARTLCGLYAYKKIRGDLCVEMNFKIPSYDPWPSVLGDFELGKYVNQLRGQKALLQEEYPLKMQMLNQLNFLWLSKRKD</sequence>
<dbReference type="InterPro" id="IPR005114">
    <property type="entry name" value="Helicase_assoc"/>
</dbReference>
<feature type="region of interest" description="Disordered" evidence="1">
    <location>
        <begin position="301"/>
        <end position="324"/>
    </location>
</feature>
<dbReference type="PANTHER" id="PTHR37066:SF1">
    <property type="entry name" value="LNS2_PITP DOMAIN-CONTAINING PROTEIN"/>
    <property type="match status" value="1"/>
</dbReference>
<reference evidence="5" key="1">
    <citation type="journal article" date="2023" name="Commun. Biol.">
        <title>Genome analysis of Parmales, the sister group of diatoms, reveals the evolutionary specialization of diatoms from phago-mixotrophs to photoautotrophs.</title>
        <authorList>
            <person name="Ban H."/>
            <person name="Sato S."/>
            <person name="Yoshikawa S."/>
            <person name="Yamada K."/>
            <person name="Nakamura Y."/>
            <person name="Ichinomiya M."/>
            <person name="Sato N."/>
            <person name="Blanc-Mathieu R."/>
            <person name="Endo H."/>
            <person name="Kuwata A."/>
            <person name="Ogata H."/>
        </authorList>
    </citation>
    <scope>NUCLEOTIDE SEQUENCE [LARGE SCALE GENOMIC DNA]</scope>
    <source>
        <strain evidence="5">NIES 3701</strain>
    </source>
</reference>
<evidence type="ECO:0000313" key="5">
    <source>
        <dbReference type="Proteomes" id="UP001165085"/>
    </source>
</evidence>
<dbReference type="EMBL" id="BRXY01000406">
    <property type="protein sequence ID" value="GMH92835.1"/>
    <property type="molecule type" value="Genomic_DNA"/>
</dbReference>
<dbReference type="OrthoDB" id="66498at2759"/>
<evidence type="ECO:0000313" key="4">
    <source>
        <dbReference type="EMBL" id="GMH92835.1"/>
    </source>
</evidence>
<feature type="signal peptide" evidence="2">
    <location>
        <begin position="1"/>
        <end position="15"/>
    </location>
</feature>
<dbReference type="Proteomes" id="UP001165085">
    <property type="component" value="Unassembled WGS sequence"/>
</dbReference>
<feature type="region of interest" description="Disordered" evidence="1">
    <location>
        <begin position="39"/>
        <end position="59"/>
    </location>
</feature>
<feature type="domain" description="Helicase-associated" evidence="3">
    <location>
        <begin position="60"/>
        <end position="132"/>
    </location>
</feature>
<feature type="chain" id="PRO_5040723010" description="Helicase-associated domain-containing protein" evidence="2">
    <location>
        <begin position="16"/>
        <end position="653"/>
    </location>
</feature>
<protein>
    <recommendedName>
        <fullName evidence="3">Helicase-associated domain-containing protein</fullName>
    </recommendedName>
</protein>
<name>A0A9W7BRP8_9STRA</name>
<comment type="caution">
    <text evidence="4">The sequence shown here is derived from an EMBL/GenBank/DDBJ whole genome shotgun (WGS) entry which is preliminary data.</text>
</comment>
<feature type="domain" description="Helicase-associated" evidence="3">
    <location>
        <begin position="226"/>
        <end position="296"/>
    </location>
</feature>
<feature type="compositionally biased region" description="Acidic residues" evidence="1">
    <location>
        <begin position="464"/>
        <end position="494"/>
    </location>
</feature>
<evidence type="ECO:0000256" key="1">
    <source>
        <dbReference type="SAM" id="MobiDB-lite"/>
    </source>
</evidence>
<accession>A0A9W7BRP8</accession>
<gene>
    <name evidence="4" type="ORF">TrST_g12069</name>
</gene>
<dbReference type="PANTHER" id="PTHR37066">
    <property type="entry name" value="HELICASE-ASSOCIATED"/>
    <property type="match status" value="1"/>
</dbReference>